<proteinExistence type="predicted"/>
<comment type="caution">
    <text evidence="2">The sequence shown here is derived from an EMBL/GenBank/DDBJ whole genome shotgun (WGS) entry which is preliminary data.</text>
</comment>
<gene>
    <name evidence="2" type="ORF">E2F50_03155</name>
</gene>
<feature type="domain" description="Glycosyltransferase 2-like" evidence="1">
    <location>
        <begin position="423"/>
        <end position="538"/>
    </location>
</feature>
<dbReference type="PANTHER" id="PTHR43179:SF7">
    <property type="entry name" value="RHAMNOSYLTRANSFERASE WBBL"/>
    <property type="match status" value="1"/>
</dbReference>
<dbReference type="PANTHER" id="PTHR43179">
    <property type="entry name" value="RHAMNOSYLTRANSFERASE WBBL"/>
    <property type="match status" value="1"/>
</dbReference>
<reference evidence="2 3" key="1">
    <citation type="submission" date="2019-03" db="EMBL/GenBank/DDBJ databases">
        <title>Rhizobium sp. nov., an bacterium isolated from biocrust in Mu Us Desert.</title>
        <authorList>
            <person name="Lixiong L."/>
        </authorList>
    </citation>
    <scope>NUCLEOTIDE SEQUENCE [LARGE SCALE GENOMIC DNA]</scope>
    <source>
        <strain evidence="2 3">SPY-1</strain>
    </source>
</reference>
<keyword evidence="2" id="KW-0808">Transferase</keyword>
<dbReference type="OrthoDB" id="9783791at2"/>
<organism evidence="2 3">
    <name type="scientific">Rhizobium deserti</name>
    <dbReference type="NCBI Taxonomy" id="2547961"/>
    <lineage>
        <taxon>Bacteria</taxon>
        <taxon>Pseudomonadati</taxon>
        <taxon>Pseudomonadota</taxon>
        <taxon>Alphaproteobacteria</taxon>
        <taxon>Hyphomicrobiales</taxon>
        <taxon>Rhizobiaceae</taxon>
        <taxon>Rhizobium/Agrobacterium group</taxon>
        <taxon>Rhizobium</taxon>
    </lineage>
</organism>
<dbReference type="Proteomes" id="UP000295238">
    <property type="component" value="Unassembled WGS sequence"/>
</dbReference>
<sequence>MWKATGEDPAFKLSYNVMRDAFVLIHLTPENGKTLDPRVYIDRGKGFREQDSMILSTAGSFLITADVGRLGLIRSFRLDPCSKPSTFRMEAKTFPSKAALTAYVKLLDGVESTQQAELGVLPRFRLKVPRFSSSKSPLLTRFVQASYALAARETPSPYDQIEPWLSIIVPVYNASARHLDDLLSSFDNQDQHGAELIFSDDGSNSDDTRQWFLSRKERNNLKIIMNSENAGIASATNAGLLEAKGEWITFLDHDDMIAPHALKLIRKALSENRKTTFLYTDELIVDDSLKPIGTLLKPAYDAVLLTGLNYINHFSIYRHDRLRQIGYLRSGFDGSQDYDTLLRYLHGQNEEEILHLPFPAYWWRRTSNTYSQTFLKQATINARNALEDHFARYGDRVQVTSAITATLHRPVFDTNELTWPKISIIIPSRNSFALISRILTDVYERTDYPDYEVIVVDNGTTDQNVLDLYKMWERNEASFSVLMKSEPFNFSRSINRGMQASKGGAFLILNNDVEVIEDQWLKEMASCLSLKDAGIVGAKLLFPDDTIQHAGIIVGFGGLAGHWYLRSPKDYGGAMNRLHVRNSFTCVTGAVMLISAECARAVGMWDEDHFAIAYNDVDYCLRASKAGYRIVWTPFACLYHHESLSRGPETGEDKIRRFEMEKSHLRKLHSTEDFQDFALNPNLSRDMSVPRMIVPQILYPPRGGGVPSR</sequence>
<evidence type="ECO:0000313" key="2">
    <source>
        <dbReference type="EMBL" id="TDK39774.1"/>
    </source>
</evidence>
<dbReference type="Pfam" id="PF00535">
    <property type="entry name" value="Glycos_transf_2"/>
    <property type="match status" value="2"/>
</dbReference>
<protein>
    <submittedName>
        <fullName evidence="2">Glycosyltransferase</fullName>
    </submittedName>
</protein>
<evidence type="ECO:0000259" key="1">
    <source>
        <dbReference type="Pfam" id="PF00535"/>
    </source>
</evidence>
<dbReference type="EMBL" id="SMTL01000001">
    <property type="protein sequence ID" value="TDK39774.1"/>
    <property type="molecule type" value="Genomic_DNA"/>
</dbReference>
<keyword evidence="3" id="KW-1185">Reference proteome</keyword>
<dbReference type="SUPFAM" id="SSF53448">
    <property type="entry name" value="Nucleotide-diphospho-sugar transferases"/>
    <property type="match status" value="2"/>
</dbReference>
<dbReference type="InterPro" id="IPR029044">
    <property type="entry name" value="Nucleotide-diphossugar_trans"/>
</dbReference>
<feature type="domain" description="Glycosyltransferase 2-like" evidence="1">
    <location>
        <begin position="166"/>
        <end position="276"/>
    </location>
</feature>
<accession>A0A4R5UPQ4</accession>
<name>A0A4R5UPQ4_9HYPH</name>
<dbReference type="GO" id="GO:0016757">
    <property type="term" value="F:glycosyltransferase activity"/>
    <property type="evidence" value="ECO:0007669"/>
    <property type="project" value="UniProtKB-KW"/>
</dbReference>
<evidence type="ECO:0000313" key="3">
    <source>
        <dbReference type="Proteomes" id="UP000295238"/>
    </source>
</evidence>
<dbReference type="InterPro" id="IPR001173">
    <property type="entry name" value="Glyco_trans_2-like"/>
</dbReference>
<dbReference type="Gene3D" id="3.90.550.10">
    <property type="entry name" value="Spore Coat Polysaccharide Biosynthesis Protein SpsA, Chain A"/>
    <property type="match status" value="2"/>
</dbReference>
<dbReference type="AlphaFoldDB" id="A0A4R5UPQ4"/>
<dbReference type="CDD" id="cd04186">
    <property type="entry name" value="GT_2_like_c"/>
    <property type="match status" value="1"/>
</dbReference>